<sequence>MAGIKSATAVTMLVVLQLALWTAGQTYQYSRGWTNGRKRSHEVEKELQQYPLTFSSTRPKDFEDDLLEIISQDVAFRKKIIQLILKLEQEELQQNSKIPTKNFGGKPQIRNQHPKKHKGAKKITTPPEFDFKKLLSDWTAEKKSKISQLRKSRQTRAEEREAQGHVISIGERLLFSSDSAPSVAQSANFGI</sequence>
<feature type="chain" id="PRO_5021361064" description="Pro-corazonin" evidence="7">
    <location>
        <begin position="27"/>
        <end position="191"/>
    </location>
</feature>
<dbReference type="Proteomes" id="UP000499080">
    <property type="component" value="Unassembled WGS sequence"/>
</dbReference>
<feature type="signal peptide" evidence="7">
    <location>
        <begin position="1"/>
        <end position="26"/>
    </location>
</feature>
<evidence type="ECO:0000313" key="9">
    <source>
        <dbReference type="Proteomes" id="UP000499080"/>
    </source>
</evidence>
<protein>
    <recommendedName>
        <fullName evidence="3">Pro-corazonin</fullName>
    </recommendedName>
</protein>
<gene>
    <name evidence="8" type="ORF">AVEN_21941_1</name>
</gene>
<evidence type="ECO:0000256" key="3">
    <source>
        <dbReference type="ARBA" id="ARBA00014144"/>
    </source>
</evidence>
<organism evidence="8 9">
    <name type="scientific">Araneus ventricosus</name>
    <name type="common">Orbweaver spider</name>
    <name type="synonym">Epeira ventricosa</name>
    <dbReference type="NCBI Taxonomy" id="182803"/>
    <lineage>
        <taxon>Eukaryota</taxon>
        <taxon>Metazoa</taxon>
        <taxon>Ecdysozoa</taxon>
        <taxon>Arthropoda</taxon>
        <taxon>Chelicerata</taxon>
        <taxon>Arachnida</taxon>
        <taxon>Araneae</taxon>
        <taxon>Araneomorphae</taxon>
        <taxon>Entelegynae</taxon>
        <taxon>Araneoidea</taxon>
        <taxon>Araneidae</taxon>
        <taxon>Araneus</taxon>
    </lineage>
</organism>
<evidence type="ECO:0000256" key="4">
    <source>
        <dbReference type="ARBA" id="ARBA00022525"/>
    </source>
</evidence>
<evidence type="ECO:0000256" key="7">
    <source>
        <dbReference type="SAM" id="SignalP"/>
    </source>
</evidence>
<keyword evidence="4" id="KW-0964">Secreted</keyword>
<dbReference type="GO" id="GO:0005576">
    <property type="term" value="C:extracellular region"/>
    <property type="evidence" value="ECO:0007669"/>
    <property type="project" value="UniProtKB-SubCell"/>
</dbReference>
<proteinExistence type="inferred from homology"/>
<dbReference type="EMBL" id="BGPR01000288">
    <property type="protein sequence ID" value="GBM10624.1"/>
    <property type="molecule type" value="Genomic_DNA"/>
</dbReference>
<comment type="similarity">
    <text evidence="2">Belongs to the corazonin family.</text>
</comment>
<comment type="caution">
    <text evidence="8">The sequence shown here is derived from an EMBL/GenBank/DDBJ whole genome shotgun (WGS) entry which is preliminary data.</text>
</comment>
<feature type="compositionally biased region" description="Basic residues" evidence="6">
    <location>
        <begin position="112"/>
        <end position="121"/>
    </location>
</feature>
<keyword evidence="9" id="KW-1185">Reference proteome</keyword>
<dbReference type="OrthoDB" id="6436322at2759"/>
<comment type="subcellular location">
    <subcellularLocation>
        <location evidence="1">Secreted</location>
    </subcellularLocation>
</comment>
<feature type="region of interest" description="Disordered" evidence="6">
    <location>
        <begin position="98"/>
        <end position="123"/>
    </location>
</feature>
<dbReference type="InterPro" id="IPR020190">
    <property type="entry name" value="Procorazonin"/>
</dbReference>
<keyword evidence="5 7" id="KW-0732">Signal</keyword>
<dbReference type="AlphaFoldDB" id="A0A4Y2D3R7"/>
<evidence type="ECO:0000256" key="2">
    <source>
        <dbReference type="ARBA" id="ARBA00009635"/>
    </source>
</evidence>
<dbReference type="Pfam" id="PF17308">
    <property type="entry name" value="Corazonin"/>
    <property type="match status" value="1"/>
</dbReference>
<dbReference type="GO" id="GO:0071858">
    <property type="term" value="F:corazonin receptor binding"/>
    <property type="evidence" value="ECO:0007669"/>
    <property type="project" value="InterPro"/>
</dbReference>
<evidence type="ECO:0000256" key="6">
    <source>
        <dbReference type="SAM" id="MobiDB-lite"/>
    </source>
</evidence>
<dbReference type="GO" id="GO:0045823">
    <property type="term" value="P:positive regulation of heart contraction"/>
    <property type="evidence" value="ECO:0007669"/>
    <property type="project" value="InterPro"/>
</dbReference>
<evidence type="ECO:0000256" key="1">
    <source>
        <dbReference type="ARBA" id="ARBA00004613"/>
    </source>
</evidence>
<name>A0A4Y2D3R7_ARAVE</name>
<accession>A0A4Y2D3R7</accession>
<evidence type="ECO:0000313" key="8">
    <source>
        <dbReference type="EMBL" id="GBM10624.1"/>
    </source>
</evidence>
<evidence type="ECO:0000256" key="5">
    <source>
        <dbReference type="ARBA" id="ARBA00022729"/>
    </source>
</evidence>
<reference evidence="8 9" key="1">
    <citation type="journal article" date="2019" name="Sci. Rep.">
        <title>Orb-weaving spider Araneus ventricosus genome elucidates the spidroin gene catalogue.</title>
        <authorList>
            <person name="Kono N."/>
            <person name="Nakamura H."/>
            <person name="Ohtoshi R."/>
            <person name="Moran D.A.P."/>
            <person name="Shinohara A."/>
            <person name="Yoshida Y."/>
            <person name="Fujiwara M."/>
            <person name="Mori M."/>
            <person name="Tomita M."/>
            <person name="Arakawa K."/>
        </authorList>
    </citation>
    <scope>NUCLEOTIDE SEQUENCE [LARGE SCALE GENOMIC DNA]</scope>
</reference>